<evidence type="ECO:0000256" key="18">
    <source>
        <dbReference type="ARBA" id="ARBA00022840"/>
    </source>
</evidence>
<organism evidence="38 39">
    <name type="scientific">Ophiophagus hannah</name>
    <name type="common">King cobra</name>
    <name type="synonym">Naja hannah</name>
    <dbReference type="NCBI Taxonomy" id="8665"/>
    <lineage>
        <taxon>Eukaryota</taxon>
        <taxon>Metazoa</taxon>
        <taxon>Chordata</taxon>
        <taxon>Craniata</taxon>
        <taxon>Vertebrata</taxon>
        <taxon>Euteleostomi</taxon>
        <taxon>Lepidosauria</taxon>
        <taxon>Squamata</taxon>
        <taxon>Bifurcata</taxon>
        <taxon>Unidentata</taxon>
        <taxon>Episquamata</taxon>
        <taxon>Toxicofera</taxon>
        <taxon>Serpentes</taxon>
        <taxon>Colubroidea</taxon>
        <taxon>Elapidae</taxon>
        <taxon>Elapinae</taxon>
        <taxon>Ophiophagus</taxon>
    </lineage>
</organism>
<keyword evidence="10" id="KW-0723">Serine/threonine-protein kinase</keyword>
<dbReference type="InterPro" id="IPR000961">
    <property type="entry name" value="AGC-kinase_C"/>
</dbReference>
<dbReference type="GO" id="GO:0031032">
    <property type="term" value="P:actomyosin structure organization"/>
    <property type="evidence" value="ECO:0007669"/>
    <property type="project" value="TreeGrafter"/>
</dbReference>
<dbReference type="Gene3D" id="1.10.510.10">
    <property type="entry name" value="Transferase(Phosphotransferase) domain 1"/>
    <property type="match status" value="1"/>
</dbReference>
<keyword evidence="18 31" id="KW-0067">ATP-binding</keyword>
<dbReference type="FunFam" id="1.20.5.730:FF:000001">
    <property type="entry name" value="rho-associated protein kinase 2"/>
    <property type="match status" value="1"/>
</dbReference>
<dbReference type="OrthoDB" id="3638488at2759"/>
<dbReference type="GO" id="GO:0031267">
    <property type="term" value="F:small GTPase binding"/>
    <property type="evidence" value="ECO:0007669"/>
    <property type="project" value="InterPro"/>
</dbReference>
<dbReference type="Gene3D" id="2.30.29.30">
    <property type="entry name" value="Pleckstrin-homology domain (PH domain)/Phosphotyrosine-binding domain (PTB)"/>
    <property type="match status" value="1"/>
</dbReference>
<dbReference type="SMART" id="SM00233">
    <property type="entry name" value="PH"/>
    <property type="match status" value="1"/>
</dbReference>
<dbReference type="InterPro" id="IPR015008">
    <property type="entry name" value="ROCK_Rho-bd_dom"/>
</dbReference>
<dbReference type="CDD" id="cd01242">
    <property type="entry name" value="PH_ROCK"/>
    <property type="match status" value="1"/>
</dbReference>
<keyword evidence="20 30" id="KW-0175">Coiled coil</keyword>
<comment type="catalytic activity">
    <reaction evidence="29">
        <text>L-seryl-[protein] + ATP = O-phospho-L-seryl-[protein] + ADP + H(+)</text>
        <dbReference type="Rhea" id="RHEA:17989"/>
        <dbReference type="Rhea" id="RHEA-COMP:9863"/>
        <dbReference type="Rhea" id="RHEA-COMP:11604"/>
        <dbReference type="ChEBI" id="CHEBI:15378"/>
        <dbReference type="ChEBI" id="CHEBI:29999"/>
        <dbReference type="ChEBI" id="CHEBI:30616"/>
        <dbReference type="ChEBI" id="CHEBI:83421"/>
        <dbReference type="ChEBI" id="CHEBI:456216"/>
        <dbReference type="EC" id="2.7.11.1"/>
    </reaction>
</comment>
<evidence type="ECO:0000256" key="16">
    <source>
        <dbReference type="ARBA" id="ARBA00022777"/>
    </source>
</evidence>
<evidence type="ECO:0000259" key="35">
    <source>
        <dbReference type="PROSITE" id="PS50011"/>
    </source>
</evidence>
<evidence type="ECO:0000256" key="7">
    <source>
        <dbReference type="ARBA" id="ARBA00014021"/>
    </source>
</evidence>
<dbReference type="PROSITE" id="PS51285">
    <property type="entry name" value="AGC_KINASE_CTER"/>
    <property type="match status" value="1"/>
</dbReference>
<keyword evidence="19" id="KW-0460">Magnesium</keyword>
<dbReference type="PROSITE" id="PS00107">
    <property type="entry name" value="PROTEIN_KINASE_ATP"/>
    <property type="match status" value="1"/>
</dbReference>
<dbReference type="PROSITE" id="PS50011">
    <property type="entry name" value="PROTEIN_KINASE_DOM"/>
    <property type="match status" value="1"/>
</dbReference>
<keyword evidence="39" id="KW-1185">Reference proteome</keyword>
<keyword evidence="14 31" id="KW-0547">Nucleotide-binding</keyword>
<dbReference type="GO" id="GO:0008270">
    <property type="term" value="F:zinc ion binding"/>
    <property type="evidence" value="ECO:0007669"/>
    <property type="project" value="UniProtKB-KW"/>
</dbReference>
<dbReference type="InterPro" id="IPR057529">
    <property type="entry name" value="MRCK/ROCK_PH"/>
</dbReference>
<dbReference type="GO" id="GO:0048598">
    <property type="term" value="P:embryonic morphogenesis"/>
    <property type="evidence" value="ECO:0007669"/>
    <property type="project" value="TreeGrafter"/>
</dbReference>
<comment type="similarity">
    <text evidence="5">Belongs to the protein kinase superfamily. AGC Ser/Thr protein kinase family.</text>
</comment>
<dbReference type="Proteomes" id="UP000018936">
    <property type="component" value="Unassembled WGS sequence"/>
</dbReference>
<evidence type="ECO:0000256" key="30">
    <source>
        <dbReference type="PROSITE-ProRule" id="PRU01206"/>
    </source>
</evidence>
<dbReference type="InterPro" id="IPR011993">
    <property type="entry name" value="PH-like_dom_sf"/>
</dbReference>
<keyword evidence="12" id="KW-0808">Transferase</keyword>
<dbReference type="Pfam" id="PF00069">
    <property type="entry name" value="Pkinase"/>
    <property type="match status" value="1"/>
</dbReference>
<evidence type="ECO:0000256" key="3">
    <source>
        <dbReference type="ARBA" id="ARBA00004202"/>
    </source>
</evidence>
<evidence type="ECO:0000256" key="15">
    <source>
        <dbReference type="ARBA" id="ARBA00022771"/>
    </source>
</evidence>
<dbReference type="PROSITE" id="PS50003">
    <property type="entry name" value="PH_DOMAIN"/>
    <property type="match status" value="1"/>
</dbReference>
<feature type="region of interest" description="Disordered" evidence="33">
    <location>
        <begin position="1109"/>
        <end position="1139"/>
    </location>
</feature>
<evidence type="ECO:0000256" key="20">
    <source>
        <dbReference type="ARBA" id="ARBA00023054"/>
    </source>
</evidence>
<dbReference type="InterPro" id="IPR001849">
    <property type="entry name" value="PH_domain"/>
</dbReference>
<evidence type="ECO:0000259" key="37">
    <source>
        <dbReference type="PROSITE" id="PS51859"/>
    </source>
</evidence>
<evidence type="ECO:0000256" key="13">
    <source>
        <dbReference type="ARBA" id="ARBA00022723"/>
    </source>
</evidence>
<evidence type="ECO:0000256" key="19">
    <source>
        <dbReference type="ARBA" id="ARBA00022842"/>
    </source>
</evidence>
<feature type="region of interest" description="Disordered" evidence="33">
    <location>
        <begin position="1289"/>
        <end position="1335"/>
    </location>
</feature>
<dbReference type="FunFam" id="3.30.200.20:FF:000072">
    <property type="entry name" value="Rho-associated protein kinase 2"/>
    <property type="match status" value="1"/>
</dbReference>
<evidence type="ECO:0000256" key="9">
    <source>
        <dbReference type="ARBA" id="ARBA00022490"/>
    </source>
</evidence>
<dbReference type="Pfam" id="PF08912">
    <property type="entry name" value="Rho_Binding"/>
    <property type="match status" value="1"/>
</dbReference>
<keyword evidence="24" id="KW-0539">Nucleus</keyword>
<evidence type="ECO:0000259" key="36">
    <source>
        <dbReference type="PROSITE" id="PS51285"/>
    </source>
</evidence>
<feature type="coiled-coil region" evidence="32">
    <location>
        <begin position="491"/>
        <end position="729"/>
    </location>
</feature>
<name>V8NZ34_OPHHA</name>
<dbReference type="GO" id="GO:0007266">
    <property type="term" value="P:Rho protein signal transduction"/>
    <property type="evidence" value="ECO:0007669"/>
    <property type="project" value="UniProtKB-UniRule"/>
</dbReference>
<evidence type="ECO:0000256" key="22">
    <source>
        <dbReference type="ARBA" id="ARBA00023136"/>
    </source>
</evidence>
<dbReference type="FunFam" id="1.20.5.340:FF:000016">
    <property type="entry name" value="Rho-associated protein kinase 2"/>
    <property type="match status" value="1"/>
</dbReference>
<keyword evidence="11" id="KW-0597">Phosphoprotein</keyword>
<dbReference type="InterPro" id="IPR008271">
    <property type="entry name" value="Ser/Thr_kinase_AS"/>
</dbReference>
<feature type="coiled-coil region" evidence="32">
    <location>
        <begin position="761"/>
        <end position="943"/>
    </location>
</feature>
<dbReference type="EC" id="2.7.11.1" evidence="6"/>
<dbReference type="GO" id="GO:0005737">
    <property type="term" value="C:cytoplasm"/>
    <property type="evidence" value="ECO:0007669"/>
    <property type="project" value="TreeGrafter"/>
</dbReference>
<dbReference type="SUPFAM" id="SSF50729">
    <property type="entry name" value="PH domain-like"/>
    <property type="match status" value="1"/>
</dbReference>
<evidence type="ECO:0000256" key="1">
    <source>
        <dbReference type="ARBA" id="ARBA00001946"/>
    </source>
</evidence>
<dbReference type="GO" id="GO:0005813">
    <property type="term" value="C:centrosome"/>
    <property type="evidence" value="ECO:0007669"/>
    <property type="project" value="TreeGrafter"/>
</dbReference>
<evidence type="ECO:0000256" key="8">
    <source>
        <dbReference type="ARBA" id="ARBA00022475"/>
    </source>
</evidence>
<keyword evidence="17" id="KW-0862">Zinc</keyword>
<dbReference type="PROSITE" id="PS00108">
    <property type="entry name" value="PROTEIN_KINASE_ST"/>
    <property type="match status" value="1"/>
</dbReference>
<dbReference type="Pfam" id="PF25346">
    <property type="entry name" value="PH_MRCK"/>
    <property type="match status" value="1"/>
</dbReference>
<evidence type="ECO:0000313" key="39">
    <source>
        <dbReference type="Proteomes" id="UP000018936"/>
    </source>
</evidence>
<dbReference type="GO" id="GO:0048511">
    <property type="term" value="P:rhythmic process"/>
    <property type="evidence" value="ECO:0007669"/>
    <property type="project" value="UniProtKB-KW"/>
</dbReference>
<evidence type="ECO:0000256" key="31">
    <source>
        <dbReference type="PROSITE-ProRule" id="PRU10141"/>
    </source>
</evidence>
<evidence type="ECO:0000313" key="38">
    <source>
        <dbReference type="EMBL" id="ETE66852.1"/>
    </source>
</evidence>
<evidence type="ECO:0000256" key="12">
    <source>
        <dbReference type="ARBA" id="ARBA00022679"/>
    </source>
</evidence>
<keyword evidence="8" id="KW-1003">Cell membrane</keyword>
<evidence type="ECO:0000256" key="27">
    <source>
        <dbReference type="ARBA" id="ARBA00032261"/>
    </source>
</evidence>
<evidence type="ECO:0000256" key="25">
    <source>
        <dbReference type="ARBA" id="ARBA00030038"/>
    </source>
</evidence>
<feature type="domain" description="Protein kinase" evidence="35">
    <location>
        <begin position="56"/>
        <end position="318"/>
    </location>
</feature>
<dbReference type="GO" id="GO:0000281">
    <property type="term" value="P:mitotic cytokinesis"/>
    <property type="evidence" value="ECO:0007669"/>
    <property type="project" value="TreeGrafter"/>
</dbReference>
<evidence type="ECO:0000256" key="2">
    <source>
        <dbReference type="ARBA" id="ARBA00004123"/>
    </source>
</evidence>
<evidence type="ECO:0000256" key="4">
    <source>
        <dbReference type="ARBA" id="ARBA00004245"/>
    </source>
</evidence>
<evidence type="ECO:0000256" key="29">
    <source>
        <dbReference type="ARBA" id="ARBA00048679"/>
    </source>
</evidence>
<dbReference type="PANTHER" id="PTHR22988:SF28">
    <property type="entry name" value="RHO-ASSOCIATED PROTEIN KINASE 2"/>
    <property type="match status" value="1"/>
</dbReference>
<dbReference type="FunFam" id="3.30.200.20:FF:001759">
    <property type="entry name" value="Rho-associated, coiled-coil-containing protein kinase 2b"/>
    <property type="match status" value="1"/>
</dbReference>
<dbReference type="GO" id="GO:0005634">
    <property type="term" value="C:nucleus"/>
    <property type="evidence" value="ECO:0007669"/>
    <property type="project" value="UniProtKB-SubCell"/>
</dbReference>
<dbReference type="Gene3D" id="3.30.200.20">
    <property type="entry name" value="Phosphorylase Kinase, domain 1"/>
    <property type="match status" value="1"/>
</dbReference>
<accession>V8NZ34</accession>
<feature type="coiled-coil region" evidence="32">
    <location>
        <begin position="407"/>
        <end position="462"/>
    </location>
</feature>
<gene>
    <name evidence="38" type="primary">ROCK2</name>
    <name evidence="38" type="ORF">L345_07361</name>
</gene>
<evidence type="ECO:0000256" key="32">
    <source>
        <dbReference type="SAM" id="Coils"/>
    </source>
</evidence>
<comment type="catalytic activity">
    <reaction evidence="28">
        <text>L-threonyl-[protein] + ATP = O-phospho-L-threonyl-[protein] + ADP + H(+)</text>
        <dbReference type="Rhea" id="RHEA:46608"/>
        <dbReference type="Rhea" id="RHEA-COMP:11060"/>
        <dbReference type="Rhea" id="RHEA-COMP:11605"/>
        <dbReference type="ChEBI" id="CHEBI:15378"/>
        <dbReference type="ChEBI" id="CHEBI:30013"/>
        <dbReference type="ChEBI" id="CHEBI:30616"/>
        <dbReference type="ChEBI" id="CHEBI:61977"/>
        <dbReference type="ChEBI" id="CHEBI:456216"/>
        <dbReference type="EC" id="2.7.11.1"/>
    </reaction>
</comment>
<dbReference type="CDD" id="cd05596">
    <property type="entry name" value="STKc_ROCK"/>
    <property type="match status" value="1"/>
</dbReference>
<dbReference type="SUPFAM" id="SSF56112">
    <property type="entry name" value="Protein kinase-like (PK-like)"/>
    <property type="match status" value="1"/>
</dbReference>
<comment type="subcellular location">
    <subcellularLocation>
        <location evidence="3">Cell membrane</location>
        <topology evidence="3">Peripheral membrane protein</topology>
    </subcellularLocation>
    <subcellularLocation>
        <location evidence="4">Cytoplasm</location>
        <location evidence="4">Cytoskeleton</location>
    </subcellularLocation>
    <subcellularLocation>
        <location evidence="2">Nucleus</location>
    </subcellularLocation>
</comment>
<evidence type="ECO:0000256" key="14">
    <source>
        <dbReference type="ARBA" id="ARBA00022741"/>
    </source>
</evidence>
<evidence type="ECO:0000256" key="24">
    <source>
        <dbReference type="ARBA" id="ARBA00023242"/>
    </source>
</evidence>
<keyword evidence="15" id="KW-0863">Zinc-finger</keyword>
<dbReference type="EMBL" id="AZIM01001456">
    <property type="protein sequence ID" value="ETE66852.1"/>
    <property type="molecule type" value="Genomic_DNA"/>
</dbReference>
<evidence type="ECO:0000259" key="34">
    <source>
        <dbReference type="PROSITE" id="PS50003"/>
    </source>
</evidence>
<dbReference type="CDD" id="cd22250">
    <property type="entry name" value="ROCK_SBD"/>
    <property type="match status" value="1"/>
</dbReference>
<keyword evidence="9" id="KW-0963">Cytoplasm</keyword>
<dbReference type="Gene3D" id="3.30.60.20">
    <property type="match status" value="1"/>
</dbReference>
<proteinExistence type="inferred from homology"/>
<dbReference type="Gene3D" id="1.20.5.730">
    <property type="entry name" value="Single helix bin"/>
    <property type="match status" value="1"/>
</dbReference>
<dbReference type="GO" id="GO:0005886">
    <property type="term" value="C:plasma membrane"/>
    <property type="evidence" value="ECO:0007669"/>
    <property type="project" value="UniProtKB-SubCell"/>
</dbReference>
<feature type="binding site" evidence="31">
    <location>
        <position position="85"/>
    </location>
    <ligand>
        <name>ATP</name>
        <dbReference type="ChEBI" id="CHEBI:30616"/>
    </ligand>
</feature>
<dbReference type="InterPro" id="IPR000719">
    <property type="entry name" value="Prot_kinase_dom"/>
</dbReference>
<dbReference type="PROSITE" id="PS51859">
    <property type="entry name" value="RHO_BD"/>
    <property type="match status" value="1"/>
</dbReference>
<dbReference type="SMART" id="SM00133">
    <property type="entry name" value="S_TK_X"/>
    <property type="match status" value="1"/>
</dbReference>
<evidence type="ECO:0000256" key="5">
    <source>
        <dbReference type="ARBA" id="ARBA00009903"/>
    </source>
</evidence>
<keyword evidence="13" id="KW-0479">Metal-binding</keyword>
<reference evidence="38 39" key="1">
    <citation type="journal article" date="2013" name="Proc. Natl. Acad. Sci. U.S.A.">
        <title>The king cobra genome reveals dynamic gene evolution and adaptation in the snake venom system.</title>
        <authorList>
            <person name="Vonk F.J."/>
            <person name="Casewell N.R."/>
            <person name="Henkel C.V."/>
            <person name="Heimberg A.M."/>
            <person name="Jansen H.J."/>
            <person name="McCleary R.J."/>
            <person name="Kerkkamp H.M."/>
            <person name="Vos R.A."/>
            <person name="Guerreiro I."/>
            <person name="Calvete J.J."/>
            <person name="Wuster W."/>
            <person name="Woods A.E."/>
            <person name="Logan J.M."/>
            <person name="Harrison R.A."/>
            <person name="Castoe T.A."/>
            <person name="de Koning A.P."/>
            <person name="Pollock D.D."/>
            <person name="Yandell M."/>
            <person name="Calderon D."/>
            <person name="Renjifo C."/>
            <person name="Currier R.B."/>
            <person name="Salgado D."/>
            <person name="Pla D."/>
            <person name="Sanz L."/>
            <person name="Hyder A.S."/>
            <person name="Ribeiro J.M."/>
            <person name="Arntzen J.W."/>
            <person name="van den Thillart G.E."/>
            <person name="Boetzer M."/>
            <person name="Pirovano W."/>
            <person name="Dirks R.P."/>
            <person name="Spaink H.P."/>
            <person name="Duboule D."/>
            <person name="McGlinn E."/>
            <person name="Kini R.M."/>
            <person name="Richardson M.K."/>
        </authorList>
    </citation>
    <scope>NUCLEOTIDE SEQUENCE</scope>
    <source>
        <tissue evidence="38">Blood</tissue>
    </source>
</reference>
<feature type="domain" description="AGC-kinase C-terminal" evidence="36">
    <location>
        <begin position="321"/>
        <end position="389"/>
    </location>
</feature>
<dbReference type="GO" id="GO:0072518">
    <property type="term" value="F:Rho-dependent protein serine/threonine kinase activity"/>
    <property type="evidence" value="ECO:0007669"/>
    <property type="project" value="TreeGrafter"/>
</dbReference>
<dbReference type="GO" id="GO:0030866">
    <property type="term" value="P:cortical actin cytoskeleton organization"/>
    <property type="evidence" value="ECO:0007669"/>
    <property type="project" value="TreeGrafter"/>
</dbReference>
<dbReference type="SMART" id="SM00220">
    <property type="entry name" value="S_TKc"/>
    <property type="match status" value="1"/>
</dbReference>
<evidence type="ECO:0000256" key="17">
    <source>
        <dbReference type="ARBA" id="ARBA00022833"/>
    </source>
</evidence>
<keyword evidence="23" id="KW-0206">Cytoskeleton</keyword>
<evidence type="ECO:0000256" key="21">
    <source>
        <dbReference type="ARBA" id="ARBA00023108"/>
    </source>
</evidence>
<dbReference type="GO" id="GO:0005524">
    <property type="term" value="F:ATP binding"/>
    <property type="evidence" value="ECO:0007669"/>
    <property type="project" value="UniProtKB-UniRule"/>
</dbReference>
<dbReference type="SUPFAM" id="SSF103652">
    <property type="entry name" value="G protein-binding domain"/>
    <property type="match status" value="1"/>
</dbReference>
<feature type="domain" description="PH" evidence="34">
    <location>
        <begin position="1135"/>
        <end position="1292"/>
    </location>
</feature>
<evidence type="ECO:0000256" key="28">
    <source>
        <dbReference type="ARBA" id="ARBA00047899"/>
    </source>
</evidence>
<dbReference type="InterPro" id="IPR017441">
    <property type="entry name" value="Protein_kinase_ATP_BS"/>
</dbReference>
<dbReference type="InterPro" id="IPR050839">
    <property type="entry name" value="Rho-assoc_Ser/Thr_Kinase"/>
</dbReference>
<keyword evidence="16 38" id="KW-0418">Kinase</keyword>
<keyword evidence="21" id="KW-0090">Biological rhythms</keyword>
<protein>
    <recommendedName>
        <fullName evidence="7">Rho-associated protein kinase 2</fullName>
        <ecNumber evidence="6">2.7.11.1</ecNumber>
    </recommendedName>
    <alternativeName>
        <fullName evidence="26">Rho-associated, coiled-coil-containing protein kinase 2</fullName>
    </alternativeName>
    <alternativeName>
        <fullName evidence="27">Rho-associated, coiled-coil-containing protein kinase II</fullName>
    </alternativeName>
    <alternativeName>
        <fullName evidence="25">p164 ROCK-2</fullName>
    </alternativeName>
</protein>
<dbReference type="InterPro" id="IPR011009">
    <property type="entry name" value="Kinase-like_dom_sf"/>
</dbReference>
<evidence type="ECO:0000256" key="11">
    <source>
        <dbReference type="ARBA" id="ARBA00022553"/>
    </source>
</evidence>
<evidence type="ECO:0000256" key="23">
    <source>
        <dbReference type="ARBA" id="ARBA00023212"/>
    </source>
</evidence>
<dbReference type="GO" id="GO:1901888">
    <property type="term" value="P:regulation of cell junction assembly"/>
    <property type="evidence" value="ECO:0007669"/>
    <property type="project" value="TreeGrafter"/>
</dbReference>
<sequence>MEVETDMRHTRDGLKSLVLDLDYPALRKNKNIDNFLNRYEKIVQKMRDLQMKVEDYDVVKVIGRGAFGEVQLVRHKTTQKAYAMKLLSKFEMLKRSDSAFFWEERDIMAFANSPWVVQLFSAFQDDRYLYMVMEYMPGGDLVNLMSNYDVPEKWAKFYTAEVVLALDAIHSMGLIHRDVKPDNMLLDKYGHLKLADFGTCMKMDDTGMVRCDTAVGTPDYISPEVLKSQGGDGYYGRECDWWSVGVFLFEMLVGDTPFYADSLVGTYSKIMDHKNSLHFPEDVEISRQAKDLICAFLTDRDVRLGRSGVEEIKSHLFFKNDQWDWNNIRDTAAPVVPELSSDIDSSNFDDIEDDKGEGETFPVPKAFVGNQLPFIGFTYFRENLLLSDFPELGKKVEPCKNNGTKKNELRKNELIQFQEKINKLEDQLRNEIQTKDDLEQKYRAINNRLEKIMKELDEEDQLEDMKKRNQNSQISNEKITQLQRQASYHSLDEANALLRTESDTAARLRKNQTESTKQIQQLEANNRDLQDKNCALENTKLRLEKEFLNLQSALESEKRDRTHGSEIIHDLQGRVLNLEEEAKNGKNTLAKMEAEKRQLQDKLTDLEKEKSNMEIDMTYKLKVMQQNLEQEEVEHKATKARLADKNKIYKSIEEAKSEAMKEMEKKLSEERTTKQKVENCLLEVEKRCSMLDCDLKQSQQKINQLLKQKDKLSEDVENLTLKIEQETQKRYLIQNDFKMQTQQLNALKMSEKQLKQESNHLIEIKLSLEKQNNELRKERQDADGQMKEIQDQLEAEQYFSTLYKTQVRELKEECEEKAKLCKEIQQKIQELQEERDSLAAQLEITLTKADSEQLARSIAEEQYSDLEKEKIMKELEIKEMMARHKQELGEKDATIGSLEEANRTLTSDVANLANEKEELNNKLKEIQERLAHLNEEENDLGLLRTQFEKQLAYERTMKTQAVNKLAEVMNRKNPIQRGADTDVRRKEKENRKLHMELKTEREKLTQMMIKYQKEINEMQAQIAEESQIRIELQMALDSKDSDIEQLRCQLQTIHIGLDNSSICGPGEVETDDGFPVRITQSHTSESLSFTYQRSSTSVSIATKPSSSCVFLNSDSDSEEEPVSSAQPPSEPDDPESRLEGWLSLPARNNTKKFGWVKKYIIVSSKKILFYHNEQDKEQSNPYMVLDIDKLFHVRPVTQTDVYRADSKDIPRIFQILYDNEGESKKEQEFAVETSGEKSNYICHKGHEFIPTLYHFPTNCEACMKPLWNNLLLLANSTEEQQNWVSRLGKKIPKKPPAPDPFARSSPRTSMKVHPSQSLRRPSKQLPPNKKESFPP</sequence>
<keyword evidence="22" id="KW-0472">Membrane</keyword>
<comment type="caution">
    <text evidence="38">The sequence shown here is derived from an EMBL/GenBank/DDBJ whole genome shotgun (WGS) entry which is preliminary data.</text>
</comment>
<comment type="cofactor">
    <cofactor evidence="1">
        <name>Mg(2+)</name>
        <dbReference type="ChEBI" id="CHEBI:18420"/>
    </cofactor>
</comment>
<feature type="non-terminal residue" evidence="38">
    <location>
        <position position="1335"/>
    </location>
</feature>
<feature type="coiled-coil region" evidence="32">
    <location>
        <begin position="983"/>
        <end position="1028"/>
    </location>
</feature>
<evidence type="ECO:0000256" key="26">
    <source>
        <dbReference type="ARBA" id="ARBA00031784"/>
    </source>
</evidence>
<dbReference type="PANTHER" id="PTHR22988">
    <property type="entry name" value="MYOTONIC DYSTROPHY S/T KINASE-RELATED"/>
    <property type="match status" value="1"/>
</dbReference>
<dbReference type="FunFam" id="1.10.510.10:FF:000047">
    <property type="entry name" value="Rho-associated protein kinase 1"/>
    <property type="match status" value="1"/>
</dbReference>
<evidence type="ECO:0000256" key="33">
    <source>
        <dbReference type="SAM" id="MobiDB-lite"/>
    </source>
</evidence>
<dbReference type="FunFam" id="2.30.29.30:FF:000033">
    <property type="entry name" value="Rho-associated protein kinase 2"/>
    <property type="match status" value="1"/>
</dbReference>
<evidence type="ECO:0000256" key="10">
    <source>
        <dbReference type="ARBA" id="ARBA00022527"/>
    </source>
</evidence>
<evidence type="ECO:0000256" key="6">
    <source>
        <dbReference type="ARBA" id="ARBA00012513"/>
    </source>
</evidence>
<dbReference type="Gene3D" id="1.20.5.340">
    <property type="match status" value="1"/>
</dbReference>
<feature type="domain" description="RhoBD" evidence="37">
    <location>
        <begin position="906"/>
        <end position="974"/>
    </location>
</feature>